<evidence type="ECO:0000256" key="5">
    <source>
        <dbReference type="ARBA" id="ARBA00022692"/>
    </source>
</evidence>
<feature type="domain" description="Tripartite ATP-independent periplasmic transporters DctQ component" evidence="10">
    <location>
        <begin position="34"/>
        <end position="165"/>
    </location>
</feature>
<comment type="function">
    <text evidence="9">Part of the tripartite ATP-independent periplasmic (TRAP) transport system.</text>
</comment>
<evidence type="ECO:0000256" key="2">
    <source>
        <dbReference type="ARBA" id="ARBA00022448"/>
    </source>
</evidence>
<reference evidence="11 12" key="1">
    <citation type="submission" date="2023-10" db="EMBL/GenBank/DDBJ databases">
        <title>Noviherbaspirillum sp. CPCC 100848 genome assembly.</title>
        <authorList>
            <person name="Li X.Y."/>
            <person name="Fang X.M."/>
        </authorList>
    </citation>
    <scope>NUCLEOTIDE SEQUENCE [LARGE SCALE GENOMIC DNA]</scope>
    <source>
        <strain evidence="11 12">CPCC 100848</strain>
    </source>
</reference>
<dbReference type="Proteomes" id="UP001352263">
    <property type="component" value="Unassembled WGS sequence"/>
</dbReference>
<feature type="transmembrane region" description="Helical" evidence="9">
    <location>
        <begin position="98"/>
        <end position="119"/>
    </location>
</feature>
<keyword evidence="6 9" id="KW-1133">Transmembrane helix</keyword>
<keyword evidence="5 9" id="KW-0812">Transmembrane</keyword>
<protein>
    <recommendedName>
        <fullName evidence="9">TRAP transporter small permease protein</fullName>
    </recommendedName>
</protein>
<organism evidence="11 12">
    <name type="scientific">Noviherbaspirillum album</name>
    <dbReference type="NCBI Taxonomy" id="3080276"/>
    <lineage>
        <taxon>Bacteria</taxon>
        <taxon>Pseudomonadati</taxon>
        <taxon>Pseudomonadota</taxon>
        <taxon>Betaproteobacteria</taxon>
        <taxon>Burkholderiales</taxon>
        <taxon>Oxalobacteraceae</taxon>
        <taxon>Noviherbaspirillum</taxon>
    </lineage>
</organism>
<gene>
    <name evidence="11" type="ORF">RY831_01905</name>
</gene>
<dbReference type="EMBL" id="JAWIIV010000001">
    <property type="protein sequence ID" value="MEC4717893.1"/>
    <property type="molecule type" value="Genomic_DNA"/>
</dbReference>
<dbReference type="InterPro" id="IPR055348">
    <property type="entry name" value="DctQ"/>
</dbReference>
<evidence type="ECO:0000256" key="3">
    <source>
        <dbReference type="ARBA" id="ARBA00022475"/>
    </source>
</evidence>
<sequence length="182" mass="20361">MSDLPDSAQSRGEAPPRVPVKIEEACAALAMALICCITFANVLVRYFTDVSFAFTEEFSIFLMVVLTLFGASAAFVRNRHVRMTFITERLAPGTARKVEYFIMMLSAIMFAVIAWYGTFLFWDDWQYDTTSPGIGIPQWIYTIWLPLLSALICLRIIGRLIRLVRQPGQPLQAQPNAGGGAE</sequence>
<evidence type="ECO:0000256" key="4">
    <source>
        <dbReference type="ARBA" id="ARBA00022519"/>
    </source>
</evidence>
<comment type="caution">
    <text evidence="11">The sequence shown here is derived from an EMBL/GenBank/DDBJ whole genome shotgun (WGS) entry which is preliminary data.</text>
</comment>
<comment type="subunit">
    <text evidence="9">The complex comprises the extracytoplasmic solute receptor protein and the two transmembrane proteins.</text>
</comment>
<keyword evidence="3" id="KW-1003">Cell membrane</keyword>
<dbReference type="InterPro" id="IPR007387">
    <property type="entry name" value="TRAP_DctQ"/>
</dbReference>
<comment type="similarity">
    <text evidence="8 9">Belongs to the TRAP transporter small permease family.</text>
</comment>
<evidence type="ECO:0000256" key="9">
    <source>
        <dbReference type="RuleBase" id="RU369079"/>
    </source>
</evidence>
<keyword evidence="2 9" id="KW-0813">Transport</keyword>
<feature type="transmembrane region" description="Helical" evidence="9">
    <location>
        <begin position="25"/>
        <end position="46"/>
    </location>
</feature>
<dbReference type="PANTHER" id="PTHR35011">
    <property type="entry name" value="2,3-DIKETO-L-GULONATE TRAP TRANSPORTER SMALL PERMEASE PROTEIN YIAM"/>
    <property type="match status" value="1"/>
</dbReference>
<evidence type="ECO:0000259" key="10">
    <source>
        <dbReference type="Pfam" id="PF04290"/>
    </source>
</evidence>
<dbReference type="PANTHER" id="PTHR35011:SF2">
    <property type="entry name" value="2,3-DIKETO-L-GULONATE TRAP TRANSPORTER SMALL PERMEASE PROTEIN YIAM"/>
    <property type="match status" value="1"/>
</dbReference>
<feature type="transmembrane region" description="Helical" evidence="9">
    <location>
        <begin position="139"/>
        <end position="157"/>
    </location>
</feature>
<dbReference type="Pfam" id="PF04290">
    <property type="entry name" value="DctQ"/>
    <property type="match status" value="1"/>
</dbReference>
<keyword evidence="7 9" id="KW-0472">Membrane</keyword>
<comment type="subcellular location">
    <subcellularLocation>
        <location evidence="1 9">Cell inner membrane</location>
        <topology evidence="1 9">Multi-pass membrane protein</topology>
    </subcellularLocation>
</comment>
<dbReference type="RefSeq" id="WP_326504638.1">
    <property type="nucleotide sequence ID" value="NZ_JAWIIV010000001.1"/>
</dbReference>
<keyword evidence="12" id="KW-1185">Reference proteome</keyword>
<proteinExistence type="inferred from homology"/>
<evidence type="ECO:0000256" key="6">
    <source>
        <dbReference type="ARBA" id="ARBA00022989"/>
    </source>
</evidence>
<evidence type="ECO:0000313" key="11">
    <source>
        <dbReference type="EMBL" id="MEC4717893.1"/>
    </source>
</evidence>
<name>A0ABU6J2N9_9BURK</name>
<evidence type="ECO:0000256" key="7">
    <source>
        <dbReference type="ARBA" id="ARBA00023136"/>
    </source>
</evidence>
<feature type="transmembrane region" description="Helical" evidence="9">
    <location>
        <begin position="58"/>
        <end position="77"/>
    </location>
</feature>
<accession>A0ABU6J2N9</accession>
<evidence type="ECO:0000256" key="8">
    <source>
        <dbReference type="ARBA" id="ARBA00038436"/>
    </source>
</evidence>
<evidence type="ECO:0000313" key="12">
    <source>
        <dbReference type="Proteomes" id="UP001352263"/>
    </source>
</evidence>
<evidence type="ECO:0000256" key="1">
    <source>
        <dbReference type="ARBA" id="ARBA00004429"/>
    </source>
</evidence>
<keyword evidence="4 9" id="KW-0997">Cell inner membrane</keyword>